<dbReference type="EMBL" id="MFJZ01000037">
    <property type="protein sequence ID" value="OGG29778.1"/>
    <property type="molecule type" value="Genomic_DNA"/>
</dbReference>
<feature type="transmembrane region" description="Helical" evidence="1">
    <location>
        <begin position="108"/>
        <end position="131"/>
    </location>
</feature>
<evidence type="ECO:0000256" key="1">
    <source>
        <dbReference type="SAM" id="Phobius"/>
    </source>
</evidence>
<keyword evidence="1" id="KW-1133">Transmembrane helix</keyword>
<keyword evidence="1" id="KW-0812">Transmembrane</keyword>
<evidence type="ECO:0000313" key="3">
    <source>
        <dbReference type="Proteomes" id="UP000176409"/>
    </source>
</evidence>
<comment type="caution">
    <text evidence="2">The sequence shown here is derived from an EMBL/GenBank/DDBJ whole genome shotgun (WGS) entry which is preliminary data.</text>
</comment>
<protein>
    <recommendedName>
        <fullName evidence="4">Phage holin family protein</fullName>
    </recommendedName>
</protein>
<gene>
    <name evidence="2" type="ORF">A2973_02375</name>
</gene>
<feature type="transmembrane region" description="Helical" evidence="1">
    <location>
        <begin position="64"/>
        <end position="88"/>
    </location>
</feature>
<dbReference type="AlphaFoldDB" id="A0A1F6AYS3"/>
<proteinExistence type="predicted"/>
<sequence>MKRIVRSFLFHVFALWMTSQLTAGIVILGNWQSLFIAGFILSVLVFLVRPLLSILFIPINILTFGLLSWVVNVIILYLLTLVVTVVEVHPWVFSGISWAGFVIPQAQIGYITSLVIASFLVTGTVQLLTWVNQ</sequence>
<organism evidence="2 3">
    <name type="scientific">Candidatus Gottesmanbacteria bacterium RIFCSPLOWO2_01_FULL_49_10</name>
    <dbReference type="NCBI Taxonomy" id="1798396"/>
    <lineage>
        <taxon>Bacteria</taxon>
        <taxon>Candidatus Gottesmaniibacteriota</taxon>
    </lineage>
</organism>
<dbReference type="Pfam" id="PF04020">
    <property type="entry name" value="Phage_holin_4_2"/>
    <property type="match status" value="1"/>
</dbReference>
<name>A0A1F6AYS3_9BACT</name>
<dbReference type="STRING" id="1798396.A2973_02375"/>
<reference evidence="2 3" key="1">
    <citation type="journal article" date="2016" name="Nat. Commun.">
        <title>Thousands of microbial genomes shed light on interconnected biogeochemical processes in an aquifer system.</title>
        <authorList>
            <person name="Anantharaman K."/>
            <person name="Brown C.T."/>
            <person name="Hug L.A."/>
            <person name="Sharon I."/>
            <person name="Castelle C.J."/>
            <person name="Probst A.J."/>
            <person name="Thomas B.C."/>
            <person name="Singh A."/>
            <person name="Wilkins M.J."/>
            <person name="Karaoz U."/>
            <person name="Brodie E.L."/>
            <person name="Williams K.H."/>
            <person name="Hubbard S.S."/>
            <person name="Banfield J.F."/>
        </authorList>
    </citation>
    <scope>NUCLEOTIDE SEQUENCE [LARGE SCALE GENOMIC DNA]</scope>
</reference>
<accession>A0A1F6AYS3</accession>
<keyword evidence="1" id="KW-0472">Membrane</keyword>
<evidence type="ECO:0008006" key="4">
    <source>
        <dbReference type="Google" id="ProtNLM"/>
    </source>
</evidence>
<dbReference type="InterPro" id="IPR007165">
    <property type="entry name" value="Phage_holin_4_2"/>
</dbReference>
<evidence type="ECO:0000313" key="2">
    <source>
        <dbReference type="EMBL" id="OGG29778.1"/>
    </source>
</evidence>
<dbReference type="Proteomes" id="UP000176409">
    <property type="component" value="Unassembled WGS sequence"/>
</dbReference>
<feature type="transmembrane region" description="Helical" evidence="1">
    <location>
        <begin position="34"/>
        <end position="57"/>
    </location>
</feature>